<evidence type="ECO:0000256" key="5">
    <source>
        <dbReference type="ARBA" id="ARBA00022723"/>
    </source>
</evidence>
<dbReference type="Proteomes" id="UP000046393">
    <property type="component" value="Unplaced"/>
</dbReference>
<name>A0A0N5AI58_9BILA</name>
<evidence type="ECO:0000313" key="9">
    <source>
        <dbReference type="WBParaSite" id="SMUV_0000408901-mRNA-1"/>
    </source>
</evidence>
<dbReference type="GO" id="GO:0071025">
    <property type="term" value="P:RNA surveillance"/>
    <property type="evidence" value="ECO:0007669"/>
    <property type="project" value="InterPro"/>
</dbReference>
<evidence type="ECO:0000259" key="7">
    <source>
        <dbReference type="SMART" id="SM01194"/>
    </source>
</evidence>
<dbReference type="Pfam" id="PF26356">
    <property type="entry name" value="Pelota_N"/>
    <property type="match status" value="1"/>
</dbReference>
<proteinExistence type="inferred from homology"/>
<dbReference type="FunFam" id="3.30.1330.30:FF:000008">
    <property type="entry name" value="Protein pelota homolog"/>
    <property type="match status" value="1"/>
</dbReference>
<dbReference type="InterPro" id="IPR029064">
    <property type="entry name" value="Ribosomal_eL30-like_sf"/>
</dbReference>
<keyword evidence="4 6" id="KW-0963">Cytoplasm</keyword>
<evidence type="ECO:0000256" key="4">
    <source>
        <dbReference type="ARBA" id="ARBA00022490"/>
    </source>
</evidence>
<evidence type="ECO:0000256" key="3">
    <source>
        <dbReference type="ARBA" id="ARBA00009504"/>
    </source>
</evidence>
<protein>
    <recommendedName>
        <fullName evidence="6">Protein pelota homolog</fullName>
    </recommendedName>
</protein>
<dbReference type="InterPro" id="IPR038069">
    <property type="entry name" value="Pelota/DOM34_N"/>
</dbReference>
<comment type="subcellular location">
    <subcellularLocation>
        <location evidence="2 6">Cytoplasm</location>
    </subcellularLocation>
</comment>
<keyword evidence="5 6" id="KW-0479">Metal-binding</keyword>
<dbReference type="GO" id="GO:0005737">
    <property type="term" value="C:cytoplasm"/>
    <property type="evidence" value="ECO:0007669"/>
    <property type="project" value="UniProtKB-SubCell"/>
</dbReference>
<dbReference type="GO" id="GO:0070651">
    <property type="term" value="P:nonfunctional rRNA decay"/>
    <property type="evidence" value="ECO:0007669"/>
    <property type="project" value="TreeGrafter"/>
</dbReference>
<evidence type="ECO:0000256" key="6">
    <source>
        <dbReference type="RuleBase" id="RU362019"/>
    </source>
</evidence>
<comment type="cofactor">
    <cofactor evidence="1 6">
        <name>a divalent metal cation</name>
        <dbReference type="ChEBI" id="CHEBI:60240"/>
    </cofactor>
</comment>
<dbReference type="InterPro" id="IPR042226">
    <property type="entry name" value="eFR1_2_sf"/>
</dbReference>
<dbReference type="InterPro" id="IPR005140">
    <property type="entry name" value="eRF1_Pelota-like_N"/>
</dbReference>
<dbReference type="GO" id="GO:0070481">
    <property type="term" value="P:nuclear-transcribed mRNA catabolic process, non-stop decay"/>
    <property type="evidence" value="ECO:0007669"/>
    <property type="project" value="InterPro"/>
</dbReference>
<dbReference type="Gene3D" id="2.30.30.870">
    <property type="entry name" value="Pelota, domain A"/>
    <property type="match status" value="1"/>
</dbReference>
<organism evidence="8 9">
    <name type="scientific">Syphacia muris</name>
    <dbReference type="NCBI Taxonomy" id="451379"/>
    <lineage>
        <taxon>Eukaryota</taxon>
        <taxon>Metazoa</taxon>
        <taxon>Ecdysozoa</taxon>
        <taxon>Nematoda</taxon>
        <taxon>Chromadorea</taxon>
        <taxon>Rhabditida</taxon>
        <taxon>Spirurina</taxon>
        <taxon>Oxyuridomorpha</taxon>
        <taxon>Oxyuroidea</taxon>
        <taxon>Oxyuridae</taxon>
        <taxon>Syphacia</taxon>
    </lineage>
</organism>
<evidence type="ECO:0000313" key="8">
    <source>
        <dbReference type="Proteomes" id="UP000046393"/>
    </source>
</evidence>
<sequence length="388" mass="43491">MLCSITLVCEEAEDMWHLYNLIRVGDTLRCSTVRKVVTESSTGTTSSQRVHTVLSICIETVDFDAAGCVLHLKGKNVVENEHVKMGAYHTLDVEIGRKFQLEKRYWDSIDLDRLNMALDPAKDADVAAVVMQEGLAHLCLLKPAMTIVRAKIDMQIPKKHKGLTSQHEKGMQRFYDALATAFMRYVDLKVVKCVILASRGFLNEHFLNTLLANPDRQFSKMIADNRSKFLLVHASSGFKHALKEVLADPGVAQALSNTKASEFFAFLCIAQGEVKALETFYALMANEPARAFYGYKHVMLANENLAIETLMVSDSLFRSNDIEQRRKYVALVESVKDQGCNVLIFSSMHVTGEQLGLLGGVAAILRFPLHELEEEDMSDSENEDDKHK</sequence>
<dbReference type="Pfam" id="PF03464">
    <property type="entry name" value="eRF1_2"/>
    <property type="match status" value="1"/>
</dbReference>
<dbReference type="SUPFAM" id="SSF53137">
    <property type="entry name" value="Translational machinery components"/>
    <property type="match status" value="1"/>
</dbReference>
<comment type="similarity">
    <text evidence="3 6">Belongs to the eukaryotic release factor 1 family. Pelota subfamily.</text>
</comment>
<dbReference type="Pfam" id="PF03465">
    <property type="entry name" value="eRF1_3"/>
    <property type="match status" value="1"/>
</dbReference>
<dbReference type="InterPro" id="IPR005142">
    <property type="entry name" value="eRF1_3"/>
</dbReference>
<reference evidence="9" key="1">
    <citation type="submission" date="2017-02" db="UniProtKB">
        <authorList>
            <consortium name="WormBaseParasite"/>
        </authorList>
    </citation>
    <scope>IDENTIFICATION</scope>
</reference>
<dbReference type="NCBIfam" id="TIGR00111">
    <property type="entry name" value="pelota"/>
    <property type="match status" value="1"/>
</dbReference>
<dbReference type="Gene3D" id="3.30.420.60">
    <property type="entry name" value="eRF1 domain 2"/>
    <property type="match status" value="1"/>
</dbReference>
<evidence type="ECO:0000256" key="2">
    <source>
        <dbReference type="ARBA" id="ARBA00004496"/>
    </source>
</evidence>
<dbReference type="GO" id="GO:0046872">
    <property type="term" value="F:metal ion binding"/>
    <property type="evidence" value="ECO:0007669"/>
    <property type="project" value="UniProtKB-KW"/>
</dbReference>
<dbReference type="InterPro" id="IPR004405">
    <property type="entry name" value="TF_pelota"/>
</dbReference>
<dbReference type="SMART" id="SM01194">
    <property type="entry name" value="eRF1_1"/>
    <property type="match status" value="1"/>
</dbReference>
<feature type="domain" description="eRF1/Pelota-like N-terminal" evidence="7">
    <location>
        <begin position="1"/>
        <end position="119"/>
    </location>
</feature>
<dbReference type="GO" id="GO:0032790">
    <property type="term" value="P:ribosome disassembly"/>
    <property type="evidence" value="ECO:0007669"/>
    <property type="project" value="TreeGrafter"/>
</dbReference>
<dbReference type="GO" id="GO:0070966">
    <property type="term" value="P:nuclear-transcribed mRNA catabolic process, no-go decay"/>
    <property type="evidence" value="ECO:0007669"/>
    <property type="project" value="InterPro"/>
</dbReference>
<dbReference type="FunFam" id="3.30.420.60:FF:000002">
    <property type="entry name" value="Protein pelota homolog"/>
    <property type="match status" value="1"/>
</dbReference>
<dbReference type="FunFam" id="2.30.30.870:FF:000001">
    <property type="entry name" value="Protein pelota homolog"/>
    <property type="match status" value="1"/>
</dbReference>
<dbReference type="InterPro" id="IPR058547">
    <property type="entry name" value="Pelota_N"/>
</dbReference>
<comment type="function">
    <text evidence="6">Component of the Pelota-HBS1L complex, a complex that recognizes stalled ribosomes and triggers the No-Go Decay (NGD) pathway. In the Pelota-HBS1L complex, pelo recognizes ribosomes stalled at the 3' end of an mRNA and engages stalled ribosomes by destabilizing mRNA in the mRNA channel.</text>
</comment>
<accession>A0A0N5AI58</accession>
<keyword evidence="8" id="KW-1185">Reference proteome</keyword>
<dbReference type="WBParaSite" id="SMUV_0000408901-mRNA-1">
    <property type="protein sequence ID" value="SMUV_0000408901-mRNA-1"/>
    <property type="gene ID" value="SMUV_0000408901"/>
</dbReference>
<dbReference type="InterPro" id="IPR005141">
    <property type="entry name" value="eRF1_2"/>
</dbReference>
<dbReference type="SUPFAM" id="SSF55315">
    <property type="entry name" value="L30e-like"/>
    <property type="match status" value="1"/>
</dbReference>
<evidence type="ECO:0000256" key="1">
    <source>
        <dbReference type="ARBA" id="ARBA00001968"/>
    </source>
</evidence>
<dbReference type="AlphaFoldDB" id="A0A0N5AI58"/>
<dbReference type="STRING" id="451379.A0A0N5AI58"/>
<dbReference type="PANTHER" id="PTHR10853">
    <property type="entry name" value="PELOTA"/>
    <property type="match status" value="1"/>
</dbReference>
<dbReference type="SUPFAM" id="SSF159065">
    <property type="entry name" value="Dom34/Pelota N-terminal domain-like"/>
    <property type="match status" value="1"/>
</dbReference>
<dbReference type="Gene3D" id="3.30.1330.30">
    <property type="match status" value="1"/>
</dbReference>
<dbReference type="PANTHER" id="PTHR10853:SF0">
    <property type="entry name" value="PROTEIN PELOTA HOMOLOG"/>
    <property type="match status" value="1"/>
</dbReference>